<dbReference type="CDD" id="cd03025">
    <property type="entry name" value="DsbA_FrnE_like"/>
    <property type="match status" value="1"/>
</dbReference>
<evidence type="ECO:0000313" key="2">
    <source>
        <dbReference type="Proteomes" id="UP000268529"/>
    </source>
</evidence>
<dbReference type="Pfam" id="PF13743">
    <property type="entry name" value="Thioredoxin_5"/>
    <property type="match status" value="1"/>
</dbReference>
<proteinExistence type="predicted"/>
<gene>
    <name evidence="1" type="ORF">NCTC8529_01810</name>
</gene>
<dbReference type="GeneID" id="92744418"/>
<dbReference type="RefSeq" id="WP_081978349.1">
    <property type="nucleotide sequence ID" value="NZ_LR134310.1"/>
</dbReference>
<protein>
    <submittedName>
        <fullName evidence="1">DSBA oxidoreductase</fullName>
    </submittedName>
</protein>
<dbReference type="AlphaFoldDB" id="A0AAX3FKI3"/>
<reference evidence="1 2" key="1">
    <citation type="submission" date="2018-12" db="EMBL/GenBank/DDBJ databases">
        <authorList>
            <consortium name="Pathogen Informatics"/>
        </authorList>
    </citation>
    <scope>NUCLEOTIDE SEQUENCE [LARGE SCALE GENOMIC DNA]</scope>
    <source>
        <strain evidence="1 2">NCTC8529</strain>
    </source>
</reference>
<dbReference type="Proteomes" id="UP000268529">
    <property type="component" value="Chromosome"/>
</dbReference>
<dbReference type="InterPro" id="IPR036249">
    <property type="entry name" value="Thioredoxin-like_sf"/>
</dbReference>
<dbReference type="Gene3D" id="3.40.30.10">
    <property type="entry name" value="Glutaredoxin"/>
    <property type="match status" value="1"/>
</dbReference>
<sequence length="278" mass="31319">MLKITVFTDPMMGLSYESEPFLRQLETHFPHQLQFAYVMGGLVRNVADWLLPNETLAEYNARLARIYEAEQAISGLPISMPNLNLFTAERPSSLPLNLAYKAAQLAESCKADVFLYRLRYATIVEVRPTNDLNEILEVVRAVGIDESLFLRHFQDGSAQAQLEQDIALKDRLGVRGLPAYLFEFEGKKILVNGVLNFAQFTQIIRQISDGKLQPQAPKLTQETLSALLAKHPVISLIELQYAFNASEAEVRLMLADFLAKGEVKWMNNPAFICTNLTV</sequence>
<organism evidence="1 2">
    <name type="scientific">Actinobacillus equuli</name>
    <dbReference type="NCBI Taxonomy" id="718"/>
    <lineage>
        <taxon>Bacteria</taxon>
        <taxon>Pseudomonadati</taxon>
        <taxon>Pseudomonadota</taxon>
        <taxon>Gammaproteobacteria</taxon>
        <taxon>Pasteurellales</taxon>
        <taxon>Pasteurellaceae</taxon>
        <taxon>Actinobacillus</taxon>
    </lineage>
</organism>
<dbReference type="SUPFAM" id="SSF52833">
    <property type="entry name" value="Thioredoxin-like"/>
    <property type="match status" value="1"/>
</dbReference>
<name>A0AAX3FKI3_ACTEU</name>
<evidence type="ECO:0000313" key="1">
    <source>
        <dbReference type="EMBL" id="VEE92354.1"/>
    </source>
</evidence>
<dbReference type="EMBL" id="LR134310">
    <property type="protein sequence ID" value="VEE92354.1"/>
    <property type="molecule type" value="Genomic_DNA"/>
</dbReference>
<accession>A0AAX3FKI3</accession>